<dbReference type="Proteomes" id="UP000320231">
    <property type="component" value="Chromosome"/>
</dbReference>
<protein>
    <submittedName>
        <fullName evidence="2">Uncharacterized protein</fullName>
    </submittedName>
</protein>
<evidence type="ECO:0000313" key="2">
    <source>
        <dbReference type="EMBL" id="BBI59837.1"/>
    </source>
</evidence>
<sequence>MIGLEEVSKPSSPIKVITAPIVDVASWLGSTLMPSVAAAGLFVAGLGMLLMFTALVFMVKNLRGALLRHMDGLFRTYFFRTDARAYGIGLVSTVLVQSSSITSSLMVPLAGLA</sequence>
<proteinExistence type="predicted"/>
<dbReference type="KEGG" id="hsr:HSBAA_11430"/>
<keyword evidence="1" id="KW-0812">Transmembrane</keyword>
<dbReference type="AlphaFoldDB" id="A0A455U2H1"/>
<feature type="transmembrane region" description="Helical" evidence="1">
    <location>
        <begin position="36"/>
        <end position="59"/>
    </location>
</feature>
<reference evidence="2 3" key="1">
    <citation type="journal article" date="2019" name="Microbiol. Resour. Announc.">
        <title>Complete Genome Sequence of Halomonas sulfidaeris Strain Esulfide1 Isolated from a Metal Sulfide Rock at a Depth of 2,200 Meters, Obtained Using Nanopore Sequencing.</title>
        <authorList>
            <person name="Saito M."/>
            <person name="Nishigata A."/>
            <person name="Galipon J."/>
            <person name="Arakawa K."/>
        </authorList>
    </citation>
    <scope>NUCLEOTIDE SEQUENCE [LARGE SCALE GENOMIC DNA]</scope>
    <source>
        <strain evidence="2 3">ATCC BAA-803</strain>
    </source>
</reference>
<accession>A0A455U2H1</accession>
<organism evidence="2 3">
    <name type="scientific">Vreelandella sulfidaeris</name>
    <dbReference type="NCBI Taxonomy" id="115553"/>
    <lineage>
        <taxon>Bacteria</taxon>
        <taxon>Pseudomonadati</taxon>
        <taxon>Pseudomonadota</taxon>
        <taxon>Gammaproteobacteria</taxon>
        <taxon>Oceanospirillales</taxon>
        <taxon>Halomonadaceae</taxon>
        <taxon>Vreelandella</taxon>
    </lineage>
</organism>
<evidence type="ECO:0000256" key="1">
    <source>
        <dbReference type="SAM" id="Phobius"/>
    </source>
</evidence>
<gene>
    <name evidence="2" type="ORF">HSBAA_11430</name>
</gene>
<keyword evidence="1" id="KW-0472">Membrane</keyword>
<evidence type="ECO:0000313" key="3">
    <source>
        <dbReference type="Proteomes" id="UP000320231"/>
    </source>
</evidence>
<dbReference type="EMBL" id="AP019514">
    <property type="protein sequence ID" value="BBI59837.1"/>
    <property type="molecule type" value="Genomic_DNA"/>
</dbReference>
<keyword evidence="1" id="KW-1133">Transmembrane helix</keyword>
<name>A0A455U2H1_9GAMM</name>